<dbReference type="Proteomes" id="UP000670947">
    <property type="component" value="Unassembled WGS sequence"/>
</dbReference>
<gene>
    <name evidence="2" type="ORF">I8J29_08175</name>
</gene>
<sequence>MEGWIKLHRKIRENPIFNDLQLYRLWSICLLEASHKKHQQPVGRQTVSLSPGQFVTGRFDLHGMYNRGLKRSDQVAEYTVWRWLQTLERHGLVSINSSNKFSIVTVVNWSFYQNDEQQNEQSFEQSMSNKRSTNEQLVSTNKNVKNDKNEKNGKKKEIKKYFSEFVSLTEAEYQKLCEAEGEDFTKRCISTLDNYKGASGRVYKSDYRAVLNWVIDRVRQDELKGAKHHEENRMAERRRKDSKNAGEPYRADEDPYADLYN</sequence>
<keyword evidence="3" id="KW-1185">Reference proteome</keyword>
<evidence type="ECO:0000256" key="1">
    <source>
        <dbReference type="SAM" id="MobiDB-lite"/>
    </source>
</evidence>
<feature type="region of interest" description="Disordered" evidence="1">
    <location>
        <begin position="223"/>
        <end position="261"/>
    </location>
</feature>
<name>A0ABS3W773_9BACL</name>
<evidence type="ECO:0000313" key="2">
    <source>
        <dbReference type="EMBL" id="MBO7744166.1"/>
    </source>
</evidence>
<organism evidence="2 3">
    <name type="scientific">Paenibacillus artemisiicola</name>
    <dbReference type="NCBI Taxonomy" id="1172618"/>
    <lineage>
        <taxon>Bacteria</taxon>
        <taxon>Bacillati</taxon>
        <taxon>Bacillota</taxon>
        <taxon>Bacilli</taxon>
        <taxon>Bacillales</taxon>
        <taxon>Paenibacillaceae</taxon>
        <taxon>Paenibacillus</taxon>
    </lineage>
</organism>
<comment type="caution">
    <text evidence="2">The sequence shown here is derived from an EMBL/GenBank/DDBJ whole genome shotgun (WGS) entry which is preliminary data.</text>
</comment>
<evidence type="ECO:0000313" key="3">
    <source>
        <dbReference type="Proteomes" id="UP000670947"/>
    </source>
</evidence>
<protein>
    <submittedName>
        <fullName evidence="2">Uncharacterized protein</fullName>
    </submittedName>
</protein>
<proteinExistence type="predicted"/>
<accession>A0ABS3W773</accession>
<feature type="compositionally biased region" description="Basic and acidic residues" evidence="1">
    <location>
        <begin position="223"/>
        <end position="253"/>
    </location>
</feature>
<feature type="compositionally biased region" description="Polar residues" evidence="1">
    <location>
        <begin position="120"/>
        <end position="140"/>
    </location>
</feature>
<feature type="region of interest" description="Disordered" evidence="1">
    <location>
        <begin position="120"/>
        <end position="153"/>
    </location>
</feature>
<reference evidence="2 3" key="1">
    <citation type="submission" date="2021-03" db="EMBL/GenBank/DDBJ databases">
        <title>Paenibacillus artemisicola MWE-103 whole genome sequence.</title>
        <authorList>
            <person name="Ham Y.J."/>
        </authorList>
    </citation>
    <scope>NUCLEOTIDE SEQUENCE [LARGE SCALE GENOMIC DNA]</scope>
    <source>
        <strain evidence="2 3">MWE-103</strain>
    </source>
</reference>
<dbReference type="EMBL" id="JAGGDJ010000003">
    <property type="protein sequence ID" value="MBO7744166.1"/>
    <property type="molecule type" value="Genomic_DNA"/>
</dbReference>
<dbReference type="RefSeq" id="WP_208847109.1">
    <property type="nucleotide sequence ID" value="NZ_JAGGDJ010000003.1"/>
</dbReference>